<evidence type="ECO:0000256" key="4">
    <source>
        <dbReference type="ARBA" id="ARBA00023015"/>
    </source>
</evidence>
<accession>A0A5S6QZT6</accession>
<keyword evidence="4" id="KW-0805">Transcription regulation</keyword>
<evidence type="ECO:0000256" key="8">
    <source>
        <dbReference type="ARBA" id="ARBA00031962"/>
    </source>
</evidence>
<keyword evidence="6" id="KW-0539">Nucleus</keyword>
<dbReference type="Pfam" id="PF06179">
    <property type="entry name" value="Med22"/>
    <property type="match status" value="1"/>
</dbReference>
<dbReference type="InterPro" id="IPR009332">
    <property type="entry name" value="Med22"/>
</dbReference>
<evidence type="ECO:0000313" key="10">
    <source>
        <dbReference type="WBParaSite" id="TMUE_3000012896.1"/>
    </source>
</evidence>
<comment type="function">
    <text evidence="7">Component of the Mediator complex, a coactivator involved in the regulated transcription of nearly all RNA polymerase II-dependent genes. Mediator functions as a bridge to convey information from gene-specific regulatory proteins to the basal RNA polymerase II transcription machinery. Mediator is recruited to promoters by direct interactions with regulatory proteins and serves as a scaffold for the assembly of a functional preinitiation complex with RNA polymerase II and the general transcription factors.</text>
</comment>
<evidence type="ECO:0000313" key="9">
    <source>
        <dbReference type="Proteomes" id="UP000046395"/>
    </source>
</evidence>
<proteinExistence type="inferred from homology"/>
<evidence type="ECO:0000256" key="1">
    <source>
        <dbReference type="ARBA" id="ARBA00004123"/>
    </source>
</evidence>
<dbReference type="GO" id="GO:0016592">
    <property type="term" value="C:mediator complex"/>
    <property type="evidence" value="ECO:0007669"/>
    <property type="project" value="InterPro"/>
</dbReference>
<name>A0A5S6QZT6_TRIMR</name>
<dbReference type="PANTHER" id="PTHR12434:SF6">
    <property type="entry name" value="MEDIATOR OF RNA POLYMERASE II TRANSCRIPTION SUBUNIT 22"/>
    <property type="match status" value="1"/>
</dbReference>
<dbReference type="Proteomes" id="UP000046395">
    <property type="component" value="Unassembled WGS sequence"/>
</dbReference>
<keyword evidence="5" id="KW-0804">Transcription</keyword>
<organism evidence="9 10">
    <name type="scientific">Trichuris muris</name>
    <name type="common">Mouse whipworm</name>
    <dbReference type="NCBI Taxonomy" id="70415"/>
    <lineage>
        <taxon>Eukaryota</taxon>
        <taxon>Metazoa</taxon>
        <taxon>Ecdysozoa</taxon>
        <taxon>Nematoda</taxon>
        <taxon>Enoplea</taxon>
        <taxon>Dorylaimia</taxon>
        <taxon>Trichinellida</taxon>
        <taxon>Trichuridae</taxon>
        <taxon>Trichuris</taxon>
    </lineage>
</organism>
<protein>
    <recommendedName>
        <fullName evidence="3">Mediator of RNA polymerase II transcription subunit 22</fullName>
    </recommendedName>
    <alternativeName>
        <fullName evidence="8">Mediator complex subunit 22</fullName>
    </alternativeName>
</protein>
<comment type="similarity">
    <text evidence="2">Belongs to the Mediator complex subunit 22 family.</text>
</comment>
<reference evidence="10" key="1">
    <citation type="submission" date="2019-12" db="UniProtKB">
        <authorList>
            <consortium name="WormBaseParasite"/>
        </authorList>
    </citation>
    <scope>IDENTIFICATION</scope>
</reference>
<comment type="subcellular location">
    <subcellularLocation>
        <location evidence="1">Nucleus</location>
    </subcellularLocation>
</comment>
<dbReference type="GO" id="GO:0003712">
    <property type="term" value="F:transcription coregulator activity"/>
    <property type="evidence" value="ECO:0007669"/>
    <property type="project" value="InterPro"/>
</dbReference>
<dbReference type="PANTHER" id="PTHR12434">
    <property type="entry name" value="MEDIATOR OF RNA POLYMERASE II TRANSCRIPTION SUBUNIT 22"/>
    <property type="match status" value="1"/>
</dbReference>
<dbReference type="WBParaSite" id="TMUE_3000012896.1">
    <property type="protein sequence ID" value="TMUE_3000012896.1"/>
    <property type="gene ID" value="WBGene00286663"/>
</dbReference>
<dbReference type="AlphaFoldDB" id="A0A5S6QZT6"/>
<evidence type="ECO:0000256" key="7">
    <source>
        <dbReference type="ARBA" id="ARBA00025687"/>
    </source>
</evidence>
<keyword evidence="9" id="KW-1185">Reference proteome</keyword>
<dbReference type="STRING" id="70415.A0A5S6QZT6"/>
<sequence>MRENFVEILRLAKVGEETQVHRLTEYEHEQYEMQIRASNMTRSAETLIQTVSDLRQFLILNDFAFINEAVAFTSAQCQLSQKEMNEKLATIKEEISFCLQEAEQEYYCTSLKHYVNHLTANEPEHSHNC</sequence>
<evidence type="ECO:0000256" key="3">
    <source>
        <dbReference type="ARBA" id="ARBA00019695"/>
    </source>
</evidence>
<evidence type="ECO:0000256" key="5">
    <source>
        <dbReference type="ARBA" id="ARBA00023163"/>
    </source>
</evidence>
<evidence type="ECO:0000256" key="6">
    <source>
        <dbReference type="ARBA" id="ARBA00023242"/>
    </source>
</evidence>
<evidence type="ECO:0000256" key="2">
    <source>
        <dbReference type="ARBA" id="ARBA00005942"/>
    </source>
</evidence>
<dbReference type="GO" id="GO:0006357">
    <property type="term" value="P:regulation of transcription by RNA polymerase II"/>
    <property type="evidence" value="ECO:0007669"/>
    <property type="project" value="InterPro"/>
</dbReference>